<evidence type="ECO:0000313" key="3">
    <source>
        <dbReference type="Proteomes" id="UP000242791"/>
    </source>
</evidence>
<keyword evidence="3" id="KW-1185">Reference proteome</keyword>
<proteinExistence type="predicted"/>
<feature type="region of interest" description="Disordered" evidence="1">
    <location>
        <begin position="42"/>
        <end position="62"/>
    </location>
</feature>
<dbReference type="Proteomes" id="UP000242791">
    <property type="component" value="Unassembled WGS sequence"/>
</dbReference>
<comment type="caution">
    <text evidence="2">The sequence shown here is derived from an EMBL/GenBank/DDBJ whole genome shotgun (WGS) entry which is preliminary data.</text>
</comment>
<sequence>MQKSPFLEMSVGKLISEEEAPNLTAWQGIAIPQQADYEQLGITQKKSVGGRSMQALGHRKRR</sequence>
<accession>A0A1J9Q7V7</accession>
<dbReference type="EMBL" id="LGTZ01000624">
    <property type="protein sequence ID" value="OJD24154.1"/>
    <property type="molecule type" value="Genomic_DNA"/>
</dbReference>
<evidence type="ECO:0000313" key="2">
    <source>
        <dbReference type="EMBL" id="OJD24154.1"/>
    </source>
</evidence>
<organism evidence="2 3">
    <name type="scientific">Blastomyces percursus</name>
    <dbReference type="NCBI Taxonomy" id="1658174"/>
    <lineage>
        <taxon>Eukaryota</taxon>
        <taxon>Fungi</taxon>
        <taxon>Dikarya</taxon>
        <taxon>Ascomycota</taxon>
        <taxon>Pezizomycotina</taxon>
        <taxon>Eurotiomycetes</taxon>
        <taxon>Eurotiomycetidae</taxon>
        <taxon>Onygenales</taxon>
        <taxon>Ajellomycetaceae</taxon>
        <taxon>Blastomyces</taxon>
    </lineage>
</organism>
<dbReference type="VEuPathDB" id="FungiDB:ACJ73_04489"/>
<evidence type="ECO:0000256" key="1">
    <source>
        <dbReference type="SAM" id="MobiDB-lite"/>
    </source>
</evidence>
<reference evidence="2 3" key="1">
    <citation type="submission" date="2015-08" db="EMBL/GenBank/DDBJ databases">
        <title>Emmonsia species relationships and genome sequence.</title>
        <authorList>
            <person name="Cuomo C.A."/>
            <person name="Schwartz I.S."/>
            <person name="Kenyon C."/>
            <person name="De Hoog G.S."/>
            <person name="Govender N.P."/>
            <person name="Botha A."/>
            <person name="Moreno L."/>
            <person name="De Vries M."/>
            <person name="Munoz J.F."/>
            <person name="Stielow J.B."/>
        </authorList>
    </citation>
    <scope>NUCLEOTIDE SEQUENCE [LARGE SCALE GENOMIC DNA]</scope>
    <source>
        <strain evidence="2 3">EI222</strain>
    </source>
</reference>
<gene>
    <name evidence="2" type="ORF">ACJ73_04489</name>
</gene>
<name>A0A1J9Q7V7_9EURO</name>
<dbReference type="AlphaFoldDB" id="A0A1J9Q7V7"/>
<protein>
    <submittedName>
        <fullName evidence="2">Uncharacterized protein</fullName>
    </submittedName>
</protein>